<evidence type="ECO:0000313" key="2">
    <source>
        <dbReference type="EMBL" id="CAA6810846.1"/>
    </source>
</evidence>
<feature type="transmembrane region" description="Helical" evidence="1">
    <location>
        <begin position="112"/>
        <end position="133"/>
    </location>
</feature>
<organism evidence="2">
    <name type="scientific">uncultured Sulfurovum sp</name>
    <dbReference type="NCBI Taxonomy" id="269237"/>
    <lineage>
        <taxon>Bacteria</taxon>
        <taxon>Pseudomonadati</taxon>
        <taxon>Campylobacterota</taxon>
        <taxon>Epsilonproteobacteria</taxon>
        <taxon>Campylobacterales</taxon>
        <taxon>Sulfurovaceae</taxon>
        <taxon>Sulfurovum</taxon>
        <taxon>environmental samples</taxon>
    </lineage>
</organism>
<keyword evidence="1" id="KW-0472">Membrane</keyword>
<evidence type="ECO:0000256" key="1">
    <source>
        <dbReference type="SAM" id="Phobius"/>
    </source>
</evidence>
<proteinExistence type="predicted"/>
<accession>A0A6S6T7K2</accession>
<reference evidence="2" key="1">
    <citation type="submission" date="2020-01" db="EMBL/GenBank/DDBJ databases">
        <authorList>
            <person name="Meier V. D."/>
            <person name="Meier V D."/>
        </authorList>
    </citation>
    <scope>NUCLEOTIDE SEQUENCE</scope>
    <source>
        <strain evidence="2">HLG_WM_MAG_01</strain>
    </source>
</reference>
<protein>
    <submittedName>
        <fullName evidence="2">Uncharacterized protein</fullName>
    </submittedName>
</protein>
<name>A0A6S6T7K2_9BACT</name>
<keyword evidence="1" id="KW-0812">Transmembrane</keyword>
<feature type="transmembrane region" description="Helical" evidence="1">
    <location>
        <begin position="12"/>
        <end position="31"/>
    </location>
</feature>
<keyword evidence="1" id="KW-1133">Transmembrane helix</keyword>
<gene>
    <name evidence="2" type="ORF">HELGO_WM109</name>
</gene>
<feature type="transmembrane region" description="Helical" evidence="1">
    <location>
        <begin position="70"/>
        <end position="87"/>
    </location>
</feature>
<dbReference type="AlphaFoldDB" id="A0A6S6T7K2"/>
<feature type="transmembrane region" description="Helical" evidence="1">
    <location>
        <begin position="43"/>
        <end position="64"/>
    </location>
</feature>
<dbReference type="EMBL" id="CACVAS010000058">
    <property type="protein sequence ID" value="CAA6810846.1"/>
    <property type="molecule type" value="Genomic_DNA"/>
</dbReference>
<sequence>MEVTQMLSGHSILVDIFLGFLVLGIVIPFIVKSPAGFKKASFVYTMIFQALATMVAFAGIVAVFTGDLGWPLTTILMMIIWAIMMFIEIKKHKFVKLANLENEGTFKVIKSAFFKISIVQVLLVVVMMVIMIMKANGQ</sequence>